<dbReference type="AlphaFoldDB" id="E4RV14"/>
<proteinExistence type="predicted"/>
<dbReference type="KEGG" id="lby:Lbys_2200"/>
<dbReference type="OrthoDB" id="9810174at2"/>
<reference evidence="2 3" key="2">
    <citation type="journal article" date="2011" name="Stand. Genomic Sci.">
        <title>Complete genome sequence of Leadbetterella byssophila type strain (4M15).</title>
        <authorList>
            <person name="Abt B."/>
            <person name="Teshima H."/>
            <person name="Lucas S."/>
            <person name="Lapidus A."/>
            <person name="Del Rio T.G."/>
            <person name="Nolan M."/>
            <person name="Tice H."/>
            <person name="Cheng J.F."/>
            <person name="Pitluck S."/>
            <person name="Liolios K."/>
            <person name="Pagani I."/>
            <person name="Ivanova N."/>
            <person name="Mavromatis K."/>
            <person name="Pati A."/>
            <person name="Tapia R."/>
            <person name="Han C."/>
            <person name="Goodwin L."/>
            <person name="Chen A."/>
            <person name="Palaniappan K."/>
            <person name="Land M."/>
            <person name="Hauser L."/>
            <person name="Chang Y.J."/>
            <person name="Jeffries C.D."/>
            <person name="Rohde M."/>
            <person name="Goker M."/>
            <person name="Tindall B.J."/>
            <person name="Detter J.C."/>
            <person name="Woyke T."/>
            <person name="Bristow J."/>
            <person name="Eisen J.A."/>
            <person name="Markowitz V."/>
            <person name="Hugenholtz P."/>
            <person name="Klenk H.P."/>
            <person name="Kyrpides N.C."/>
        </authorList>
    </citation>
    <scope>NUCLEOTIDE SEQUENCE [LARGE SCALE GENOMIC DNA]</scope>
    <source>
        <strain evidence="3">DSM 17132 / JCM 16389 / KACC 11308 / NBRC 106382 / 4M15</strain>
    </source>
</reference>
<keyword evidence="3" id="KW-1185">Reference proteome</keyword>
<protein>
    <submittedName>
        <fullName evidence="2">Tail Collar domain protein</fullName>
    </submittedName>
</protein>
<feature type="domain" description="Phage tail collar" evidence="1">
    <location>
        <begin position="6"/>
        <end position="62"/>
    </location>
</feature>
<dbReference type="eggNOG" id="COG4675">
    <property type="taxonomic scope" value="Bacteria"/>
</dbReference>
<organism evidence="2 3">
    <name type="scientific">Leadbetterella byssophila (strain DSM 17132 / JCM 16389 / KACC 11308 / NBRC 106382 / 4M15)</name>
    <dbReference type="NCBI Taxonomy" id="649349"/>
    <lineage>
        <taxon>Bacteria</taxon>
        <taxon>Pseudomonadati</taxon>
        <taxon>Bacteroidota</taxon>
        <taxon>Cytophagia</taxon>
        <taxon>Cytophagales</taxon>
        <taxon>Leadbetterellaceae</taxon>
        <taxon>Leadbetterella</taxon>
    </lineage>
</organism>
<name>E4RV14_LEAB4</name>
<dbReference type="InterPro" id="IPR037053">
    <property type="entry name" value="Phage_tail_collar_dom_sf"/>
</dbReference>
<dbReference type="InterPro" id="IPR011083">
    <property type="entry name" value="Phage_tail_collar_dom"/>
</dbReference>
<dbReference type="Proteomes" id="UP000007435">
    <property type="component" value="Chromosome"/>
</dbReference>
<dbReference type="EMBL" id="CP002305">
    <property type="protein sequence ID" value="ADQ17894.1"/>
    <property type="molecule type" value="Genomic_DNA"/>
</dbReference>
<dbReference type="SUPFAM" id="SSF88874">
    <property type="entry name" value="Receptor-binding domain of short tail fibre protein gp12"/>
    <property type="match status" value="1"/>
</dbReference>
<evidence type="ECO:0000259" key="1">
    <source>
        <dbReference type="Pfam" id="PF07484"/>
    </source>
</evidence>
<accession>E4RV14</accession>
<evidence type="ECO:0000313" key="2">
    <source>
        <dbReference type="EMBL" id="ADQ17894.1"/>
    </source>
</evidence>
<dbReference type="RefSeq" id="WP_013408940.1">
    <property type="nucleotide sequence ID" value="NC_014655.1"/>
</dbReference>
<dbReference type="Pfam" id="PF07484">
    <property type="entry name" value="Collar"/>
    <property type="match status" value="1"/>
</dbReference>
<gene>
    <name evidence="2" type="ordered locus">Lbys_2200</name>
</gene>
<dbReference type="HOGENOM" id="CLU_1832666_0_0_10"/>
<evidence type="ECO:0000313" key="3">
    <source>
        <dbReference type="Proteomes" id="UP000007435"/>
    </source>
</evidence>
<dbReference type="Gene3D" id="3.90.1340.10">
    <property type="entry name" value="Phage tail collar domain"/>
    <property type="match status" value="1"/>
</dbReference>
<sequence length="140" mass="14965">MDEFVGVIRLCSGMYVPKGFLPCNGQQLPINQYPALFAVIGITYGGDGTSYFNLPNFNGRAPVHAGTVPGLTSRTLGQAGGTESVTMTTDQIPAHSHPVAGTNVSIQATVHVSGHQGLMSAHTFPKHFFAYHLDRPRDIL</sequence>
<reference key="1">
    <citation type="submission" date="2010-11" db="EMBL/GenBank/DDBJ databases">
        <title>The complete genome of Leadbetterella byssophila DSM 17132.</title>
        <authorList>
            <consortium name="US DOE Joint Genome Institute (JGI-PGF)"/>
            <person name="Lucas S."/>
            <person name="Copeland A."/>
            <person name="Lapidus A."/>
            <person name="Glavina del Rio T."/>
            <person name="Dalin E."/>
            <person name="Tice H."/>
            <person name="Bruce D."/>
            <person name="Goodwin L."/>
            <person name="Pitluck S."/>
            <person name="Kyrpides N."/>
            <person name="Mavromatis K."/>
            <person name="Ivanova N."/>
            <person name="Teshima H."/>
            <person name="Brettin T."/>
            <person name="Detter J.C."/>
            <person name="Han C."/>
            <person name="Tapia R."/>
            <person name="Land M."/>
            <person name="Hauser L."/>
            <person name="Markowitz V."/>
            <person name="Cheng J.-F."/>
            <person name="Hugenholtz P."/>
            <person name="Woyke T."/>
            <person name="Wu D."/>
            <person name="Tindall B."/>
            <person name="Pomrenke H.G."/>
            <person name="Brambilla E."/>
            <person name="Klenk H.-P."/>
            <person name="Eisen J.A."/>
        </authorList>
    </citation>
    <scope>NUCLEOTIDE SEQUENCE [LARGE SCALE GENOMIC DNA]</scope>
    <source>
        <strain>DSM 17132</strain>
    </source>
</reference>
<dbReference type="STRING" id="649349.Lbys_2200"/>